<keyword evidence="6" id="KW-0862">Zinc</keyword>
<dbReference type="Pfam" id="PF00383">
    <property type="entry name" value="dCMP_cyt_deam_1"/>
    <property type="match status" value="1"/>
</dbReference>
<dbReference type="Gene3D" id="3.40.140.10">
    <property type="entry name" value="Cytidine Deaminase, domain 2"/>
    <property type="match status" value="1"/>
</dbReference>
<dbReference type="InterPro" id="IPR035105">
    <property type="entry name" value="Deoxycytidylate_deaminase_dom"/>
</dbReference>
<dbReference type="InterPro" id="IPR016193">
    <property type="entry name" value="Cytidine_deaminase-like"/>
</dbReference>
<dbReference type="FunFam" id="3.40.140.10:FF:000021">
    <property type="entry name" value="Deoxycytidylate deaminase"/>
    <property type="match status" value="1"/>
</dbReference>
<keyword evidence="4" id="KW-0545">Nucleotide biosynthesis</keyword>
<protein>
    <recommendedName>
        <fullName evidence="11">Probable deoxycytidylate deaminase</fullName>
        <ecNumber evidence="8">3.5.4.12</ecNumber>
    </recommendedName>
    <alternativeName>
        <fullName evidence="9">dCMP deaminase</fullName>
    </alternativeName>
</protein>
<dbReference type="CDD" id="cd01286">
    <property type="entry name" value="deoxycytidylate_deaminase"/>
    <property type="match status" value="1"/>
</dbReference>
<dbReference type="InterPro" id="IPR015517">
    <property type="entry name" value="dCMP_deaminase-rel"/>
</dbReference>
<dbReference type="EMBL" id="CAJGYM010000004">
    <property type="protein sequence ID" value="CAD6186282.1"/>
    <property type="molecule type" value="Genomic_DNA"/>
</dbReference>
<dbReference type="OrthoDB" id="6710946at2759"/>
<keyword evidence="5" id="KW-0378">Hydrolase</keyword>
<accession>A0A8S1GU36</accession>
<dbReference type="AlphaFoldDB" id="A0A8S1GU36"/>
<dbReference type="PANTHER" id="PTHR11086:SF18">
    <property type="entry name" value="DEOXYCYTIDYLATE DEAMINASE"/>
    <property type="match status" value="1"/>
</dbReference>
<evidence type="ECO:0000256" key="1">
    <source>
        <dbReference type="ARBA" id="ARBA00001947"/>
    </source>
</evidence>
<evidence type="ECO:0000256" key="11">
    <source>
        <dbReference type="ARBA" id="ARBA00071625"/>
    </source>
</evidence>
<dbReference type="GO" id="GO:0008270">
    <property type="term" value="F:zinc ion binding"/>
    <property type="evidence" value="ECO:0007669"/>
    <property type="project" value="InterPro"/>
</dbReference>
<reference evidence="13" key="1">
    <citation type="submission" date="2020-10" db="EMBL/GenBank/DDBJ databases">
        <authorList>
            <person name="Kikuchi T."/>
        </authorList>
    </citation>
    <scope>NUCLEOTIDE SEQUENCE</scope>
    <source>
        <strain evidence="13">NKZ352</strain>
    </source>
</reference>
<name>A0A8S1GU36_9PELO</name>
<dbReference type="Proteomes" id="UP000835052">
    <property type="component" value="Unassembled WGS sequence"/>
</dbReference>
<dbReference type="GO" id="GO:0005737">
    <property type="term" value="C:cytoplasm"/>
    <property type="evidence" value="ECO:0007669"/>
    <property type="project" value="TreeGrafter"/>
</dbReference>
<evidence type="ECO:0000256" key="2">
    <source>
        <dbReference type="ARBA" id="ARBA00006576"/>
    </source>
</evidence>
<evidence type="ECO:0000256" key="9">
    <source>
        <dbReference type="ARBA" id="ARBA00041763"/>
    </source>
</evidence>
<dbReference type="PROSITE" id="PS00903">
    <property type="entry name" value="CYT_DCMP_DEAMINASES_1"/>
    <property type="match status" value="1"/>
</dbReference>
<evidence type="ECO:0000256" key="8">
    <source>
        <dbReference type="ARBA" id="ARBA00038938"/>
    </source>
</evidence>
<evidence type="ECO:0000256" key="3">
    <source>
        <dbReference type="ARBA" id="ARBA00022723"/>
    </source>
</evidence>
<comment type="function">
    <text evidence="7">Supplies the nucleotide substrate for thymidylate synthetase.</text>
</comment>
<organism evidence="13 14">
    <name type="scientific">Caenorhabditis auriculariae</name>
    <dbReference type="NCBI Taxonomy" id="2777116"/>
    <lineage>
        <taxon>Eukaryota</taxon>
        <taxon>Metazoa</taxon>
        <taxon>Ecdysozoa</taxon>
        <taxon>Nematoda</taxon>
        <taxon>Chromadorea</taxon>
        <taxon>Rhabditida</taxon>
        <taxon>Rhabditina</taxon>
        <taxon>Rhabditomorpha</taxon>
        <taxon>Rhabditoidea</taxon>
        <taxon>Rhabditidae</taxon>
        <taxon>Peloderinae</taxon>
        <taxon>Caenorhabditis</taxon>
    </lineage>
</organism>
<comment type="similarity">
    <text evidence="2">Belongs to the cytidine and deoxycytidylate deaminase family.</text>
</comment>
<evidence type="ECO:0000313" key="13">
    <source>
        <dbReference type="EMBL" id="CAD6186282.1"/>
    </source>
</evidence>
<evidence type="ECO:0000259" key="12">
    <source>
        <dbReference type="PROSITE" id="PS51747"/>
    </source>
</evidence>
<feature type="domain" description="CMP/dCMP-type deaminase" evidence="12">
    <location>
        <begin position="23"/>
        <end position="167"/>
    </location>
</feature>
<dbReference type="GO" id="GO:0009165">
    <property type="term" value="P:nucleotide biosynthetic process"/>
    <property type="evidence" value="ECO:0007669"/>
    <property type="project" value="UniProtKB-KW"/>
</dbReference>
<evidence type="ECO:0000256" key="6">
    <source>
        <dbReference type="ARBA" id="ARBA00022833"/>
    </source>
</evidence>
<dbReference type="EC" id="3.5.4.12" evidence="8"/>
<proteinExistence type="inferred from homology"/>
<dbReference type="InterPro" id="IPR002125">
    <property type="entry name" value="CMP_dCMP_dom"/>
</dbReference>
<dbReference type="InterPro" id="IPR016192">
    <property type="entry name" value="APOBEC/CMP_deaminase_Zn-bd"/>
</dbReference>
<keyword evidence="3" id="KW-0479">Metal-binding</keyword>
<dbReference type="GO" id="GO:0004132">
    <property type="term" value="F:dCMP deaminase activity"/>
    <property type="evidence" value="ECO:0007669"/>
    <property type="project" value="UniProtKB-EC"/>
</dbReference>
<comment type="cofactor">
    <cofactor evidence="1">
        <name>Zn(2+)</name>
        <dbReference type="ChEBI" id="CHEBI:29105"/>
    </cofactor>
</comment>
<evidence type="ECO:0000256" key="4">
    <source>
        <dbReference type="ARBA" id="ARBA00022727"/>
    </source>
</evidence>
<keyword evidence="14" id="KW-1185">Reference proteome</keyword>
<evidence type="ECO:0000313" key="14">
    <source>
        <dbReference type="Proteomes" id="UP000835052"/>
    </source>
</evidence>
<evidence type="ECO:0000256" key="10">
    <source>
        <dbReference type="ARBA" id="ARBA00052978"/>
    </source>
</evidence>
<dbReference type="SUPFAM" id="SSF53927">
    <property type="entry name" value="Cytidine deaminase-like"/>
    <property type="match status" value="1"/>
</dbReference>
<comment type="caution">
    <text evidence="13">The sequence shown here is derived from an EMBL/GenBank/DDBJ whole genome shotgun (WGS) entry which is preliminary data.</text>
</comment>
<evidence type="ECO:0000256" key="5">
    <source>
        <dbReference type="ARBA" id="ARBA00022801"/>
    </source>
</evidence>
<comment type="catalytic activity">
    <reaction evidence="10">
        <text>dCMP + H2O + H(+) = dUMP + NH4(+)</text>
        <dbReference type="Rhea" id="RHEA:22924"/>
        <dbReference type="ChEBI" id="CHEBI:15377"/>
        <dbReference type="ChEBI" id="CHEBI:15378"/>
        <dbReference type="ChEBI" id="CHEBI:28938"/>
        <dbReference type="ChEBI" id="CHEBI:57566"/>
        <dbReference type="ChEBI" id="CHEBI:246422"/>
        <dbReference type="EC" id="3.5.4.12"/>
    </reaction>
</comment>
<dbReference type="PANTHER" id="PTHR11086">
    <property type="entry name" value="DEOXYCYTIDYLATE DEAMINASE-RELATED"/>
    <property type="match status" value="1"/>
</dbReference>
<sequence length="175" mass="19745">MPEDATRSDDDKRNSGKREDYLAWNEYFMLVARAASMRSKDPQTQVGCVIVNEDKVIVGTGYNGLPAGCDDDKFPWGKGNENPLENKYAYVVHAEQNAIMNKIGGSIRGCTLYTTLFPCNECAKLIVQSKIAKIVYQNDKEDWRSAAARKMFQVQNPPILSERYEPSGREIRISL</sequence>
<gene>
    <name evidence="13" type="ORF">CAUJ_LOCUS2201</name>
</gene>
<evidence type="ECO:0000256" key="7">
    <source>
        <dbReference type="ARBA" id="ARBA00037036"/>
    </source>
</evidence>
<dbReference type="PROSITE" id="PS51747">
    <property type="entry name" value="CYT_DCMP_DEAMINASES_2"/>
    <property type="match status" value="1"/>
</dbReference>